<gene>
    <name evidence="1" type="ORF">NYPRO_LOCUS19145</name>
</gene>
<evidence type="ECO:0000313" key="1">
    <source>
        <dbReference type="EMBL" id="CAD7686352.1"/>
    </source>
</evidence>
<protein>
    <submittedName>
        <fullName evidence="1">(raccoon dog) hypothetical protein</fullName>
    </submittedName>
</protein>
<evidence type="ECO:0000313" key="2">
    <source>
        <dbReference type="Proteomes" id="UP000645828"/>
    </source>
</evidence>
<keyword evidence="2" id="KW-1185">Reference proteome</keyword>
<dbReference type="SUPFAM" id="SSF103196">
    <property type="entry name" value="Roadblock/LC7 domain"/>
    <property type="match status" value="1"/>
</dbReference>
<dbReference type="EMBL" id="CAJHUB010000762">
    <property type="protein sequence ID" value="CAD7686352.1"/>
    <property type="molecule type" value="Genomic_DNA"/>
</dbReference>
<dbReference type="Proteomes" id="UP000645828">
    <property type="component" value="Unassembled WGS sequence"/>
</dbReference>
<comment type="caution">
    <text evidence="1">The sequence shown here is derived from an EMBL/GenBank/DDBJ whole genome shotgun (WGS) entry which is preliminary data.</text>
</comment>
<accession>A0A811ZCE5</accession>
<reference evidence="1" key="1">
    <citation type="submission" date="2020-12" db="EMBL/GenBank/DDBJ databases">
        <authorList>
            <consortium name="Molecular Ecology Group"/>
        </authorList>
    </citation>
    <scope>NUCLEOTIDE SEQUENCE</scope>
    <source>
        <strain evidence="1">TBG_1078</strain>
    </source>
</reference>
<organism evidence="1 2">
    <name type="scientific">Nyctereutes procyonoides</name>
    <name type="common">Raccoon dog</name>
    <name type="synonym">Canis procyonoides</name>
    <dbReference type="NCBI Taxonomy" id="34880"/>
    <lineage>
        <taxon>Eukaryota</taxon>
        <taxon>Metazoa</taxon>
        <taxon>Chordata</taxon>
        <taxon>Craniata</taxon>
        <taxon>Vertebrata</taxon>
        <taxon>Euteleostomi</taxon>
        <taxon>Mammalia</taxon>
        <taxon>Eutheria</taxon>
        <taxon>Laurasiatheria</taxon>
        <taxon>Carnivora</taxon>
        <taxon>Caniformia</taxon>
        <taxon>Canidae</taxon>
        <taxon>Nyctereutes</taxon>
    </lineage>
</organism>
<proteinExistence type="predicted"/>
<sequence length="69" mass="7380">MQAPSVVVSDRDGHALRLGFLSTFDLATDQGSKLGLSKNQSGSIQSLLLVVSFIAGSYLENEAATLYYK</sequence>
<name>A0A811ZCE5_NYCPR</name>
<dbReference type="AlphaFoldDB" id="A0A811ZCE5"/>